<keyword evidence="4 6" id="KW-1133">Transmembrane helix</keyword>
<evidence type="ECO:0000256" key="4">
    <source>
        <dbReference type="ARBA" id="ARBA00022989"/>
    </source>
</evidence>
<accession>A0A8J3AFY8</accession>
<name>A0A8J3AFY8_9BIFI</name>
<keyword evidence="2" id="KW-1003">Cell membrane</keyword>
<dbReference type="InterPro" id="IPR020846">
    <property type="entry name" value="MFS_dom"/>
</dbReference>
<dbReference type="SUPFAM" id="SSF103473">
    <property type="entry name" value="MFS general substrate transporter"/>
    <property type="match status" value="1"/>
</dbReference>
<feature type="transmembrane region" description="Helical" evidence="6">
    <location>
        <begin position="392"/>
        <end position="412"/>
    </location>
</feature>
<evidence type="ECO:0000313" key="9">
    <source>
        <dbReference type="Proteomes" id="UP000619536"/>
    </source>
</evidence>
<dbReference type="InterPro" id="IPR036259">
    <property type="entry name" value="MFS_trans_sf"/>
</dbReference>
<dbReference type="CDD" id="cd06173">
    <property type="entry name" value="MFS_MefA_like"/>
    <property type="match status" value="1"/>
</dbReference>
<feature type="transmembrane region" description="Helical" evidence="6">
    <location>
        <begin position="149"/>
        <end position="171"/>
    </location>
</feature>
<feature type="transmembrane region" description="Helical" evidence="6">
    <location>
        <begin position="279"/>
        <end position="298"/>
    </location>
</feature>
<evidence type="ECO:0000256" key="6">
    <source>
        <dbReference type="SAM" id="Phobius"/>
    </source>
</evidence>
<dbReference type="Gene3D" id="1.20.1250.20">
    <property type="entry name" value="MFS general substrate transporter like domains"/>
    <property type="match status" value="1"/>
</dbReference>
<evidence type="ECO:0000313" key="8">
    <source>
        <dbReference type="EMBL" id="GGI13588.1"/>
    </source>
</evidence>
<keyword evidence="5 6" id="KW-0472">Membrane</keyword>
<feature type="transmembrane region" description="Helical" evidence="6">
    <location>
        <begin position="110"/>
        <end position="128"/>
    </location>
</feature>
<dbReference type="InterPro" id="IPR011701">
    <property type="entry name" value="MFS"/>
</dbReference>
<reference evidence="8" key="2">
    <citation type="submission" date="2020-09" db="EMBL/GenBank/DDBJ databases">
        <authorList>
            <person name="Sun Q."/>
            <person name="Sedlacek I."/>
        </authorList>
    </citation>
    <scope>NUCLEOTIDE SEQUENCE</scope>
    <source>
        <strain evidence="8">CCM 8606</strain>
    </source>
</reference>
<feature type="transmembrane region" description="Helical" evidence="6">
    <location>
        <begin position="305"/>
        <end position="324"/>
    </location>
</feature>
<evidence type="ECO:0000256" key="3">
    <source>
        <dbReference type="ARBA" id="ARBA00022692"/>
    </source>
</evidence>
<feature type="transmembrane region" description="Helical" evidence="6">
    <location>
        <begin position="177"/>
        <end position="198"/>
    </location>
</feature>
<gene>
    <name evidence="8" type="ORF">GCM10007377_06710</name>
</gene>
<keyword evidence="3 6" id="KW-0812">Transmembrane</keyword>
<organism evidence="8 9">
    <name type="scientific">Galliscardovia ingluviei</name>
    <dbReference type="NCBI Taxonomy" id="1769422"/>
    <lineage>
        <taxon>Bacteria</taxon>
        <taxon>Bacillati</taxon>
        <taxon>Actinomycetota</taxon>
        <taxon>Actinomycetes</taxon>
        <taxon>Bifidobacteriales</taxon>
        <taxon>Bifidobacteriaceae</taxon>
        <taxon>Galliscardovia</taxon>
    </lineage>
</organism>
<sequence>MDNMNSTASKRHIDPWMVAIGTVFTGELISILTSAIAQMGLIWHIIMVTHSPLSTTLATLVGFIPTALLGPFAGVFVDRLPLKAVLIGADLSIAIVSIPIAVLAIVMPNIPVWVIFVILALRSLGQAFHNPAFNSMTPLIAPKHVLDRLSGISQGVQSTGYLIGTALAAVIYPVGGLGAMIGLDVVGAGLACICVAFTRFADTRNREREETNGAGEALRAIVQEALSGWKVIRADKGLFALMMCDFLFTLAFSPLSALFAIYAIDYFHAGTTGASLTEVSWSLGMIIGSAVIGITGLFKPRWLSPVVACLVFGVGLVACGAVPPSGFIPFIVINTIMGLAMPMYNAAITVYMQERIQAEFLGRAFAFFTALSTWALPAGLIVSSFFVDSIDLPLWFIGSGIAITVLAVGMFFSSTIRSLK</sequence>
<feature type="transmembrane region" description="Helical" evidence="6">
    <location>
        <begin position="16"/>
        <end position="45"/>
    </location>
</feature>
<evidence type="ECO:0000259" key="7">
    <source>
        <dbReference type="PROSITE" id="PS50850"/>
    </source>
</evidence>
<reference evidence="8" key="1">
    <citation type="journal article" date="2014" name="Int. J. Syst. Evol. Microbiol.">
        <title>Complete genome sequence of Corynebacterium casei LMG S-19264T (=DSM 44701T), isolated from a smear-ripened cheese.</title>
        <authorList>
            <consortium name="US DOE Joint Genome Institute (JGI-PGF)"/>
            <person name="Walter F."/>
            <person name="Albersmeier A."/>
            <person name="Kalinowski J."/>
            <person name="Ruckert C."/>
        </authorList>
    </citation>
    <scope>NUCLEOTIDE SEQUENCE</scope>
    <source>
        <strain evidence="8">CCM 8606</strain>
    </source>
</reference>
<protein>
    <submittedName>
        <fullName evidence="8">MFS transporter</fullName>
    </submittedName>
</protein>
<keyword evidence="9" id="KW-1185">Reference proteome</keyword>
<feature type="transmembrane region" description="Helical" evidence="6">
    <location>
        <begin position="364"/>
        <end position="386"/>
    </location>
</feature>
<dbReference type="EMBL" id="BMDH01000001">
    <property type="protein sequence ID" value="GGI13588.1"/>
    <property type="molecule type" value="Genomic_DNA"/>
</dbReference>
<dbReference type="GO" id="GO:0005886">
    <property type="term" value="C:plasma membrane"/>
    <property type="evidence" value="ECO:0007669"/>
    <property type="project" value="UniProtKB-SubCell"/>
</dbReference>
<feature type="transmembrane region" description="Helical" evidence="6">
    <location>
        <begin position="238"/>
        <end position="264"/>
    </location>
</feature>
<dbReference type="PANTHER" id="PTHR23513">
    <property type="entry name" value="INTEGRAL MEMBRANE EFFLUX PROTEIN-RELATED"/>
    <property type="match status" value="1"/>
</dbReference>
<evidence type="ECO:0000256" key="5">
    <source>
        <dbReference type="ARBA" id="ARBA00023136"/>
    </source>
</evidence>
<comment type="subcellular location">
    <subcellularLocation>
        <location evidence="1">Cell membrane</location>
        <topology evidence="1">Multi-pass membrane protein</topology>
    </subcellularLocation>
</comment>
<dbReference type="PROSITE" id="PS50850">
    <property type="entry name" value="MFS"/>
    <property type="match status" value="1"/>
</dbReference>
<evidence type="ECO:0000256" key="2">
    <source>
        <dbReference type="ARBA" id="ARBA00022475"/>
    </source>
</evidence>
<dbReference type="Pfam" id="PF07690">
    <property type="entry name" value="MFS_1"/>
    <property type="match status" value="1"/>
</dbReference>
<dbReference type="GO" id="GO:0022857">
    <property type="term" value="F:transmembrane transporter activity"/>
    <property type="evidence" value="ECO:0007669"/>
    <property type="project" value="InterPro"/>
</dbReference>
<comment type="caution">
    <text evidence="8">The sequence shown here is derived from an EMBL/GenBank/DDBJ whole genome shotgun (WGS) entry which is preliminary data.</text>
</comment>
<proteinExistence type="predicted"/>
<feature type="transmembrane region" description="Helical" evidence="6">
    <location>
        <begin position="330"/>
        <end position="352"/>
    </location>
</feature>
<feature type="transmembrane region" description="Helical" evidence="6">
    <location>
        <begin position="57"/>
        <end position="77"/>
    </location>
</feature>
<feature type="domain" description="Major facilitator superfamily (MFS) profile" evidence="7">
    <location>
        <begin position="237"/>
        <end position="420"/>
    </location>
</feature>
<dbReference type="Proteomes" id="UP000619536">
    <property type="component" value="Unassembled WGS sequence"/>
</dbReference>
<dbReference type="PANTHER" id="PTHR23513:SF6">
    <property type="entry name" value="MAJOR FACILITATOR SUPERFAMILY ASSOCIATED DOMAIN-CONTAINING PROTEIN"/>
    <property type="match status" value="1"/>
</dbReference>
<evidence type="ECO:0000256" key="1">
    <source>
        <dbReference type="ARBA" id="ARBA00004651"/>
    </source>
</evidence>
<dbReference type="AlphaFoldDB" id="A0A8J3AFY8"/>
<feature type="transmembrane region" description="Helical" evidence="6">
    <location>
        <begin position="84"/>
        <end position="104"/>
    </location>
</feature>